<dbReference type="InterPro" id="IPR029071">
    <property type="entry name" value="Ubiquitin-like_domsf"/>
</dbReference>
<proteinExistence type="predicted"/>
<dbReference type="STRING" id="602072.A0A1R3RVU2"/>
<accession>A0A1R3RVU2</accession>
<dbReference type="EMBL" id="KV907495">
    <property type="protein sequence ID" value="OOF98581.1"/>
    <property type="molecule type" value="Genomic_DNA"/>
</dbReference>
<keyword evidence="4" id="KW-1185">Reference proteome</keyword>
<dbReference type="GO" id="GO:0005783">
    <property type="term" value="C:endoplasmic reticulum"/>
    <property type="evidence" value="ECO:0007669"/>
    <property type="project" value="TreeGrafter"/>
</dbReference>
<feature type="compositionally biased region" description="Basic and acidic residues" evidence="1">
    <location>
        <begin position="48"/>
        <end position="60"/>
    </location>
</feature>
<feature type="domain" description="UBX" evidence="2">
    <location>
        <begin position="112"/>
        <end position="187"/>
    </location>
</feature>
<dbReference type="GO" id="GO:0036503">
    <property type="term" value="P:ERAD pathway"/>
    <property type="evidence" value="ECO:0007669"/>
    <property type="project" value="TreeGrafter"/>
</dbReference>
<dbReference type="VEuPathDB" id="FungiDB:ASPCADRAFT_204338"/>
<dbReference type="PANTHER" id="PTHR46424:SF1">
    <property type="entry name" value="UBX DOMAIN-CONTAINING PROTEIN 4"/>
    <property type="match status" value="1"/>
</dbReference>
<dbReference type="PROSITE" id="PS50033">
    <property type="entry name" value="UBX"/>
    <property type="match status" value="1"/>
</dbReference>
<evidence type="ECO:0000313" key="3">
    <source>
        <dbReference type="EMBL" id="OOF98581.1"/>
    </source>
</evidence>
<dbReference type="Gene3D" id="3.10.20.90">
    <property type="entry name" value="Phosphatidylinositol 3-kinase Catalytic Subunit, Chain A, domain 1"/>
    <property type="match status" value="1"/>
</dbReference>
<reference evidence="4" key="1">
    <citation type="journal article" date="2017" name="Genome Biol.">
        <title>Comparative genomics reveals high biological diversity and specific adaptations in the industrially and medically important fungal genus Aspergillus.</title>
        <authorList>
            <person name="de Vries R.P."/>
            <person name="Riley R."/>
            <person name="Wiebenga A."/>
            <person name="Aguilar-Osorio G."/>
            <person name="Amillis S."/>
            <person name="Uchima C.A."/>
            <person name="Anderluh G."/>
            <person name="Asadollahi M."/>
            <person name="Askin M."/>
            <person name="Barry K."/>
            <person name="Battaglia E."/>
            <person name="Bayram O."/>
            <person name="Benocci T."/>
            <person name="Braus-Stromeyer S.A."/>
            <person name="Caldana C."/>
            <person name="Canovas D."/>
            <person name="Cerqueira G.C."/>
            <person name="Chen F."/>
            <person name="Chen W."/>
            <person name="Choi C."/>
            <person name="Clum A."/>
            <person name="Dos Santos R.A."/>
            <person name="Damasio A.R."/>
            <person name="Diallinas G."/>
            <person name="Emri T."/>
            <person name="Fekete E."/>
            <person name="Flipphi M."/>
            <person name="Freyberg S."/>
            <person name="Gallo A."/>
            <person name="Gournas C."/>
            <person name="Habgood R."/>
            <person name="Hainaut M."/>
            <person name="Harispe M.L."/>
            <person name="Henrissat B."/>
            <person name="Hilden K.S."/>
            <person name="Hope R."/>
            <person name="Hossain A."/>
            <person name="Karabika E."/>
            <person name="Karaffa L."/>
            <person name="Karanyi Z."/>
            <person name="Krasevec N."/>
            <person name="Kuo A."/>
            <person name="Kusch H."/>
            <person name="LaButti K."/>
            <person name="Lagendijk E.L."/>
            <person name="Lapidus A."/>
            <person name="Levasseur A."/>
            <person name="Lindquist E."/>
            <person name="Lipzen A."/>
            <person name="Logrieco A.F."/>
            <person name="MacCabe A."/>
            <person name="Maekelae M.R."/>
            <person name="Malavazi I."/>
            <person name="Melin P."/>
            <person name="Meyer V."/>
            <person name="Mielnichuk N."/>
            <person name="Miskei M."/>
            <person name="Molnar A.P."/>
            <person name="Mule G."/>
            <person name="Ngan C.Y."/>
            <person name="Orejas M."/>
            <person name="Orosz E."/>
            <person name="Ouedraogo J.P."/>
            <person name="Overkamp K.M."/>
            <person name="Park H.-S."/>
            <person name="Perrone G."/>
            <person name="Piumi F."/>
            <person name="Punt P.J."/>
            <person name="Ram A.F."/>
            <person name="Ramon A."/>
            <person name="Rauscher S."/>
            <person name="Record E."/>
            <person name="Riano-Pachon D.M."/>
            <person name="Robert V."/>
            <person name="Roehrig J."/>
            <person name="Ruller R."/>
            <person name="Salamov A."/>
            <person name="Salih N.S."/>
            <person name="Samson R.A."/>
            <person name="Sandor E."/>
            <person name="Sanguinetti M."/>
            <person name="Schuetze T."/>
            <person name="Sepcic K."/>
            <person name="Shelest E."/>
            <person name="Sherlock G."/>
            <person name="Sophianopoulou V."/>
            <person name="Squina F.M."/>
            <person name="Sun H."/>
            <person name="Susca A."/>
            <person name="Todd R.B."/>
            <person name="Tsang A."/>
            <person name="Unkles S.E."/>
            <person name="van de Wiele N."/>
            <person name="van Rossen-Uffink D."/>
            <person name="Oliveira J.V."/>
            <person name="Vesth T.C."/>
            <person name="Visser J."/>
            <person name="Yu J.-H."/>
            <person name="Zhou M."/>
            <person name="Andersen M.R."/>
            <person name="Archer D.B."/>
            <person name="Baker S.E."/>
            <person name="Benoit I."/>
            <person name="Brakhage A.A."/>
            <person name="Braus G.H."/>
            <person name="Fischer R."/>
            <person name="Frisvad J.C."/>
            <person name="Goldman G.H."/>
            <person name="Houbraken J."/>
            <person name="Oakley B."/>
            <person name="Pocsi I."/>
            <person name="Scazzocchio C."/>
            <person name="Seiboth B."/>
            <person name="vanKuyk P.A."/>
            <person name="Wortman J."/>
            <person name="Dyer P.S."/>
            <person name="Grigoriev I.V."/>
        </authorList>
    </citation>
    <scope>NUCLEOTIDE SEQUENCE [LARGE SCALE GENOMIC DNA]</scope>
    <source>
        <strain evidence="4">ITEM 5010</strain>
    </source>
</reference>
<name>A0A1R3RVU2_ASPC5</name>
<feature type="region of interest" description="Disordered" evidence="1">
    <location>
        <begin position="237"/>
        <end position="295"/>
    </location>
</feature>
<dbReference type="SUPFAM" id="SSF54236">
    <property type="entry name" value="Ubiquitin-like"/>
    <property type="match status" value="1"/>
</dbReference>
<evidence type="ECO:0000313" key="4">
    <source>
        <dbReference type="Proteomes" id="UP000188318"/>
    </source>
</evidence>
<dbReference type="CDD" id="cd01767">
    <property type="entry name" value="UBX"/>
    <property type="match status" value="1"/>
</dbReference>
<organism evidence="3 4">
    <name type="scientific">Aspergillus carbonarius (strain ITEM 5010)</name>
    <dbReference type="NCBI Taxonomy" id="602072"/>
    <lineage>
        <taxon>Eukaryota</taxon>
        <taxon>Fungi</taxon>
        <taxon>Dikarya</taxon>
        <taxon>Ascomycota</taxon>
        <taxon>Pezizomycotina</taxon>
        <taxon>Eurotiomycetes</taxon>
        <taxon>Eurotiomycetidae</taxon>
        <taxon>Eurotiales</taxon>
        <taxon>Aspergillaceae</taxon>
        <taxon>Aspergillus</taxon>
        <taxon>Aspergillus subgen. Circumdati</taxon>
    </lineage>
</organism>
<evidence type="ECO:0000256" key="1">
    <source>
        <dbReference type="SAM" id="MobiDB-lite"/>
    </source>
</evidence>
<protein>
    <recommendedName>
        <fullName evidence="2">UBX domain-containing protein</fullName>
    </recommendedName>
</protein>
<dbReference type="Proteomes" id="UP000188318">
    <property type="component" value="Unassembled WGS sequence"/>
</dbReference>
<sequence length="295" mass="32865">MRLCLPQYLPLRPCLLRCLVQHLYLLPLHLHPPLQRQLHLSPNPNHASIREGKRRVEDARTLQPQSPPSKKLQQQKQTPTPKQSPKPATKPKEKPSAPISTPRQPSIPNQYRLQVRLFDGRSVRSSFTPTQTIRADIRPWLDSQMDEKSPYNLKHILTPLPNRTLTLTDEETPLAELGLGSSANLVMIPIQSYTEAYSATASSLPVRAVSSAYGLVSSAVGTATGLVGSFFGYGPTPAAETEQPAPTPAPASNGRRPRTGPIIRTLRDQQNERDDRAFYNGNQLNFQPRNDGDRR</sequence>
<dbReference type="InterPro" id="IPR001012">
    <property type="entry name" value="UBX_dom"/>
</dbReference>
<feature type="compositionally biased region" description="Polar residues" evidence="1">
    <location>
        <begin position="98"/>
        <end position="110"/>
    </location>
</feature>
<dbReference type="OrthoDB" id="2445133at2759"/>
<dbReference type="SMART" id="SM00166">
    <property type="entry name" value="UBX"/>
    <property type="match status" value="1"/>
</dbReference>
<feature type="compositionally biased region" description="Low complexity" evidence="1">
    <location>
        <begin position="68"/>
        <end position="87"/>
    </location>
</feature>
<dbReference type="AlphaFoldDB" id="A0A1R3RVU2"/>
<evidence type="ECO:0000259" key="2">
    <source>
        <dbReference type="PROSITE" id="PS50033"/>
    </source>
</evidence>
<dbReference type="PANTHER" id="PTHR46424">
    <property type="entry name" value="UBX DOMAIN-CONTAINING PROTEIN 4"/>
    <property type="match status" value="1"/>
</dbReference>
<feature type="compositionally biased region" description="Basic and acidic residues" evidence="1">
    <location>
        <begin position="265"/>
        <end position="277"/>
    </location>
</feature>
<feature type="region of interest" description="Disordered" evidence="1">
    <location>
        <begin position="39"/>
        <end position="110"/>
    </location>
</feature>
<gene>
    <name evidence="3" type="ORF">ASPCADRAFT_204338</name>
</gene>
<dbReference type="Pfam" id="PF00789">
    <property type="entry name" value="UBX"/>
    <property type="match status" value="1"/>
</dbReference>